<gene>
    <name evidence="9" type="ORF">ACFSKP_13225</name>
</gene>
<evidence type="ECO:0000256" key="2">
    <source>
        <dbReference type="ARBA" id="ARBA00012438"/>
    </source>
</evidence>
<evidence type="ECO:0000259" key="8">
    <source>
        <dbReference type="PROSITE" id="PS50113"/>
    </source>
</evidence>
<proteinExistence type="predicted"/>
<evidence type="ECO:0000313" key="10">
    <source>
        <dbReference type="Proteomes" id="UP001597374"/>
    </source>
</evidence>
<dbReference type="PROSITE" id="PS50112">
    <property type="entry name" value="PAS"/>
    <property type="match status" value="3"/>
</dbReference>
<comment type="catalytic activity">
    <reaction evidence="1">
        <text>ATP + protein L-histidine = ADP + protein N-phospho-L-histidine.</text>
        <dbReference type="EC" id="2.7.13.3"/>
    </reaction>
</comment>
<dbReference type="SUPFAM" id="SSF47384">
    <property type="entry name" value="Homodimeric domain of signal transducing histidine kinase"/>
    <property type="match status" value="1"/>
</dbReference>
<dbReference type="SMART" id="SM00387">
    <property type="entry name" value="HATPase_c"/>
    <property type="match status" value="1"/>
</dbReference>
<dbReference type="EMBL" id="JBHUIM010000002">
    <property type="protein sequence ID" value="MFD2247223.1"/>
    <property type="molecule type" value="Genomic_DNA"/>
</dbReference>
<evidence type="ECO:0000259" key="7">
    <source>
        <dbReference type="PROSITE" id="PS50112"/>
    </source>
</evidence>
<sequence length="648" mass="74326">MNKETDLPESLEFLSPNLNKEEADYKLVIDGIEDYGIFMLNTDGHIISWNQGAQRIKGYTADEIIGQHFSVFYTRDAILSKYPQYELRMAEKDGKFEDSGWRIRKDGSTFWANVIITAMRGEHGELIGFSKVTRDLSLRKKAEDDLYRAFQELKESEERFRLMVEGVRDYAIFLLDAAGNVATWNKGAKNIKGYTADEIIGKHISRFYSSEDVERGYPQSVLEEARKNGRFEGEGWRYRKDGSAFWASVVITAIYNKEDELIGFSKITRDLTDRRQLEQQLYRANEEMRESEERARLLIEGVKDYAIFMLTPEGYVSSWNKGAERIKGYTASEIIGKHFSKFYSREALEKGFPKYELEQAKKDGRFEDEGWRIRKDGTAIWVNVVITAVYNKAGKLLGFTKITKDLSEKRKNEELMRKNQELLKINSDLDNFVYAASHDLKSPISNLEGLVNLLKEDMGDEGKKHEEVLERIDHSINRLRKVITDLTDITKVQQDTSQAEEVDLQELFDEVVDGMSDFISASKASVAADFREQNTLRYSRKNLRSILFNLISNAIKYASPDQKPEVKLKTQVVTSDTLLLSVTDNGLGIEPGQQQKIFSMFKRMHQHVEGSGLGLYIVKRILENSGDTIEVESEVGKGSTFKVYFKLA</sequence>
<dbReference type="InterPro" id="IPR003661">
    <property type="entry name" value="HisK_dim/P_dom"/>
</dbReference>
<dbReference type="Pfam" id="PF02518">
    <property type="entry name" value="HATPase_c"/>
    <property type="match status" value="1"/>
</dbReference>
<dbReference type="SMART" id="SM00091">
    <property type="entry name" value="PAS"/>
    <property type="match status" value="3"/>
</dbReference>
<dbReference type="InterPro" id="IPR035965">
    <property type="entry name" value="PAS-like_dom_sf"/>
</dbReference>
<dbReference type="InterPro" id="IPR052162">
    <property type="entry name" value="Sensor_kinase/Photoreceptor"/>
</dbReference>
<dbReference type="PANTHER" id="PTHR43304">
    <property type="entry name" value="PHYTOCHROME-LIKE PROTEIN CPH1"/>
    <property type="match status" value="1"/>
</dbReference>
<dbReference type="InterPro" id="IPR036890">
    <property type="entry name" value="HATPase_C_sf"/>
</dbReference>
<dbReference type="PROSITE" id="PS50109">
    <property type="entry name" value="HIS_KIN"/>
    <property type="match status" value="1"/>
</dbReference>
<dbReference type="InterPro" id="IPR001610">
    <property type="entry name" value="PAC"/>
</dbReference>
<keyword evidence="3" id="KW-0597">Phosphoprotein</keyword>
<dbReference type="InterPro" id="IPR000014">
    <property type="entry name" value="PAS"/>
</dbReference>
<evidence type="ECO:0000259" key="6">
    <source>
        <dbReference type="PROSITE" id="PS50109"/>
    </source>
</evidence>
<dbReference type="InterPro" id="IPR000700">
    <property type="entry name" value="PAS-assoc_C"/>
</dbReference>
<dbReference type="PANTHER" id="PTHR43304:SF1">
    <property type="entry name" value="PAC DOMAIN-CONTAINING PROTEIN"/>
    <property type="match status" value="1"/>
</dbReference>
<dbReference type="InterPro" id="IPR003594">
    <property type="entry name" value="HATPase_dom"/>
</dbReference>
<feature type="domain" description="PAC" evidence="8">
    <location>
        <begin position="83"/>
        <end position="148"/>
    </location>
</feature>
<dbReference type="SMART" id="SM00388">
    <property type="entry name" value="HisKA"/>
    <property type="match status" value="1"/>
</dbReference>
<feature type="domain" description="PAS" evidence="7">
    <location>
        <begin position="156"/>
        <end position="229"/>
    </location>
</feature>
<dbReference type="SUPFAM" id="SSF55785">
    <property type="entry name" value="PYP-like sensor domain (PAS domain)"/>
    <property type="match status" value="3"/>
</dbReference>
<dbReference type="Proteomes" id="UP001597374">
    <property type="component" value="Unassembled WGS sequence"/>
</dbReference>
<evidence type="ECO:0000256" key="4">
    <source>
        <dbReference type="ARBA" id="ARBA00022679"/>
    </source>
</evidence>
<feature type="domain" description="PAC" evidence="8">
    <location>
        <begin position="231"/>
        <end position="283"/>
    </location>
</feature>
<dbReference type="Pfam" id="PF00512">
    <property type="entry name" value="HisKA"/>
    <property type="match status" value="1"/>
</dbReference>
<comment type="caution">
    <text evidence="9">The sequence shown here is derived from an EMBL/GenBank/DDBJ whole genome shotgun (WGS) entry which is preliminary data.</text>
</comment>
<dbReference type="Pfam" id="PF13426">
    <property type="entry name" value="PAS_9"/>
    <property type="match status" value="3"/>
</dbReference>
<dbReference type="NCBIfam" id="TIGR00229">
    <property type="entry name" value="sensory_box"/>
    <property type="match status" value="3"/>
</dbReference>
<evidence type="ECO:0000313" key="9">
    <source>
        <dbReference type="EMBL" id="MFD2247223.1"/>
    </source>
</evidence>
<dbReference type="InterPro" id="IPR036097">
    <property type="entry name" value="HisK_dim/P_sf"/>
</dbReference>
<feature type="domain" description="PAS" evidence="7">
    <location>
        <begin position="21"/>
        <end position="76"/>
    </location>
</feature>
<dbReference type="CDD" id="cd00082">
    <property type="entry name" value="HisKA"/>
    <property type="match status" value="1"/>
</dbReference>
<dbReference type="Gene3D" id="1.10.287.130">
    <property type="match status" value="1"/>
</dbReference>
<dbReference type="PRINTS" id="PR00344">
    <property type="entry name" value="BCTRLSENSOR"/>
</dbReference>
<dbReference type="CDD" id="cd00130">
    <property type="entry name" value="PAS"/>
    <property type="match status" value="3"/>
</dbReference>
<feature type="domain" description="PAS" evidence="7">
    <location>
        <begin position="291"/>
        <end position="337"/>
    </location>
</feature>
<feature type="domain" description="PAC" evidence="8">
    <location>
        <begin position="366"/>
        <end position="418"/>
    </location>
</feature>
<dbReference type="EC" id="2.7.13.3" evidence="2"/>
<dbReference type="RefSeq" id="WP_250430159.1">
    <property type="nucleotide sequence ID" value="NZ_JALPRR010000003.1"/>
</dbReference>
<evidence type="ECO:0000256" key="5">
    <source>
        <dbReference type="ARBA" id="ARBA00022777"/>
    </source>
</evidence>
<dbReference type="Gene3D" id="3.30.450.20">
    <property type="entry name" value="PAS domain"/>
    <property type="match status" value="3"/>
</dbReference>
<evidence type="ECO:0000256" key="1">
    <source>
        <dbReference type="ARBA" id="ARBA00000085"/>
    </source>
</evidence>
<feature type="domain" description="Histidine kinase" evidence="6">
    <location>
        <begin position="435"/>
        <end position="648"/>
    </location>
</feature>
<reference evidence="10" key="1">
    <citation type="journal article" date="2019" name="Int. J. Syst. Evol. Microbiol.">
        <title>The Global Catalogue of Microorganisms (GCM) 10K type strain sequencing project: providing services to taxonomists for standard genome sequencing and annotation.</title>
        <authorList>
            <consortium name="The Broad Institute Genomics Platform"/>
            <consortium name="The Broad Institute Genome Sequencing Center for Infectious Disease"/>
            <person name="Wu L."/>
            <person name="Ma J."/>
        </authorList>
    </citation>
    <scope>NUCLEOTIDE SEQUENCE [LARGE SCALE GENOMIC DNA]</scope>
    <source>
        <strain evidence="10">CGMCC 4.1782</strain>
    </source>
</reference>
<accession>A0ABW5CYU1</accession>
<dbReference type="InterPro" id="IPR005467">
    <property type="entry name" value="His_kinase_dom"/>
</dbReference>
<name>A0ABW5CYU1_9BACT</name>
<dbReference type="SUPFAM" id="SSF55874">
    <property type="entry name" value="ATPase domain of HSP90 chaperone/DNA topoisomerase II/histidine kinase"/>
    <property type="match status" value="1"/>
</dbReference>
<keyword evidence="5" id="KW-0418">Kinase</keyword>
<dbReference type="PROSITE" id="PS50113">
    <property type="entry name" value="PAC"/>
    <property type="match status" value="3"/>
</dbReference>
<dbReference type="CDD" id="cd00075">
    <property type="entry name" value="HATPase"/>
    <property type="match status" value="1"/>
</dbReference>
<keyword evidence="10" id="KW-1185">Reference proteome</keyword>
<dbReference type="SMART" id="SM00086">
    <property type="entry name" value="PAC"/>
    <property type="match status" value="3"/>
</dbReference>
<dbReference type="InterPro" id="IPR004358">
    <property type="entry name" value="Sig_transdc_His_kin-like_C"/>
</dbReference>
<evidence type="ECO:0000256" key="3">
    <source>
        <dbReference type="ARBA" id="ARBA00022553"/>
    </source>
</evidence>
<keyword evidence="4" id="KW-0808">Transferase</keyword>
<protein>
    <recommendedName>
        <fullName evidence="2">histidine kinase</fullName>
        <ecNumber evidence="2">2.7.13.3</ecNumber>
    </recommendedName>
</protein>
<organism evidence="9 10">
    <name type="scientific">Pontibacter ruber</name>
    <dbReference type="NCBI Taxonomy" id="1343895"/>
    <lineage>
        <taxon>Bacteria</taxon>
        <taxon>Pseudomonadati</taxon>
        <taxon>Bacteroidota</taxon>
        <taxon>Cytophagia</taxon>
        <taxon>Cytophagales</taxon>
        <taxon>Hymenobacteraceae</taxon>
        <taxon>Pontibacter</taxon>
    </lineage>
</organism>
<dbReference type="Gene3D" id="3.30.565.10">
    <property type="entry name" value="Histidine kinase-like ATPase, C-terminal domain"/>
    <property type="match status" value="1"/>
</dbReference>